<accession>A0A0C2J6K0</accession>
<protein>
    <submittedName>
        <fullName evidence="1">Uncharacterized protein</fullName>
    </submittedName>
</protein>
<gene>
    <name evidence="1" type="ORF">RF11_03388</name>
</gene>
<evidence type="ECO:0000313" key="2">
    <source>
        <dbReference type="Proteomes" id="UP000031668"/>
    </source>
</evidence>
<proteinExistence type="predicted"/>
<organism evidence="1 2">
    <name type="scientific">Thelohanellus kitauei</name>
    <name type="common">Myxosporean</name>
    <dbReference type="NCBI Taxonomy" id="669202"/>
    <lineage>
        <taxon>Eukaryota</taxon>
        <taxon>Metazoa</taxon>
        <taxon>Cnidaria</taxon>
        <taxon>Myxozoa</taxon>
        <taxon>Myxosporea</taxon>
        <taxon>Bivalvulida</taxon>
        <taxon>Platysporina</taxon>
        <taxon>Myxobolidae</taxon>
        <taxon>Thelohanellus</taxon>
    </lineage>
</organism>
<reference evidence="1 2" key="1">
    <citation type="journal article" date="2014" name="Genome Biol. Evol.">
        <title>The genome of the myxosporean Thelohanellus kitauei shows adaptations to nutrient acquisition within its fish host.</title>
        <authorList>
            <person name="Yang Y."/>
            <person name="Xiong J."/>
            <person name="Zhou Z."/>
            <person name="Huo F."/>
            <person name="Miao W."/>
            <person name="Ran C."/>
            <person name="Liu Y."/>
            <person name="Zhang J."/>
            <person name="Feng J."/>
            <person name="Wang M."/>
            <person name="Wang M."/>
            <person name="Wang L."/>
            <person name="Yao B."/>
        </authorList>
    </citation>
    <scope>NUCLEOTIDE SEQUENCE [LARGE SCALE GENOMIC DNA]</scope>
    <source>
        <strain evidence="1">Wuqing</strain>
    </source>
</reference>
<name>A0A0C2J6K0_THEKT</name>
<keyword evidence="2" id="KW-1185">Reference proteome</keyword>
<sequence length="747" mass="85949">MTCTLKCDASNSEKHTTVNFTKKFPEAFLNRLGQMFQILCEFLEKIFDFDCSLLNEHIKEISEKFLQVKGLCFISKTCPNEEISFSRFAINANAHKYCLVLLDKGLSDAEKFVSSFTTAIDIDAGCAEAVNEFYESGMTFVRYRCDVDQCEKAKNKIETSWRSVSKDTKFFYRVLKIYHLYVMKISPILIEFIGEFCSKDTDIRDLLLNIILKKTALVHVFAFNEHNLWIGLKNSIMSNILNMAKYSDIGRKFFAALFLTNIRSLHTPCISGNMEESCIILTMISAIITNPSVVVFLMENDIVCKMIDLITHLLKSINMKIDDETFSFDTNDDSVNRVVSLASKISKLLSSCVQVSLKEIEKSSNFRWRLMETTKSFLIFCVDFDKLIPISHTINVKIYKKDIYKIVSIYECLFLCCSQMVKFIIDNKEVSLKLVHKYLEIFDTQIKTHLNDKVDIKSPTKICTQIMHETVNTSFFQISNRVFVEILMYLCVKYTLPQDIGDELFGDEKILMWIGLPGLTAVSAIANDIHLKSRQVSETDAIISAYSNSNIAYAQVQDFHFIQIVISHLDPEKFLKYMLLYLAPSIRHKINLSSHLCSILYFPEFDGGYKLNILLILIYNAMVERHSIGSYENPDNQFLERLVIHSIACGQNVKEIKNSFLIKEIFGYKHLDAISFENTLDAIISQVTERINSSGSRKKISIKPEYISTLNPFYFVSFFKMVSNCMIRSSKFTKIKSFNFKLQTLYG</sequence>
<dbReference type="EMBL" id="JWZT01004097">
    <property type="protein sequence ID" value="KII64783.1"/>
    <property type="molecule type" value="Genomic_DNA"/>
</dbReference>
<dbReference type="AlphaFoldDB" id="A0A0C2J6K0"/>
<comment type="caution">
    <text evidence="1">The sequence shown here is derived from an EMBL/GenBank/DDBJ whole genome shotgun (WGS) entry which is preliminary data.</text>
</comment>
<evidence type="ECO:0000313" key="1">
    <source>
        <dbReference type="EMBL" id="KII64783.1"/>
    </source>
</evidence>
<dbReference type="OrthoDB" id="26387at2759"/>
<dbReference type="Proteomes" id="UP000031668">
    <property type="component" value="Unassembled WGS sequence"/>
</dbReference>